<reference evidence="2 3" key="2">
    <citation type="submission" date="2024-07" db="EMBL/GenBank/DDBJ databases">
        <authorList>
            <person name="Akdeniz Z."/>
        </authorList>
    </citation>
    <scope>NUCLEOTIDE SEQUENCE [LARGE SCALE GENOMIC DNA]</scope>
</reference>
<evidence type="ECO:0000313" key="3">
    <source>
        <dbReference type="Proteomes" id="UP001642409"/>
    </source>
</evidence>
<dbReference type="EMBL" id="CAXDID020000025">
    <property type="protein sequence ID" value="CAL5990675.1"/>
    <property type="molecule type" value="Genomic_DNA"/>
</dbReference>
<proteinExistence type="predicted"/>
<organism evidence="1">
    <name type="scientific">Hexamita inflata</name>
    <dbReference type="NCBI Taxonomy" id="28002"/>
    <lineage>
        <taxon>Eukaryota</taxon>
        <taxon>Metamonada</taxon>
        <taxon>Diplomonadida</taxon>
        <taxon>Hexamitidae</taxon>
        <taxon>Hexamitinae</taxon>
        <taxon>Hexamita</taxon>
    </lineage>
</organism>
<dbReference type="AlphaFoldDB" id="A0AA86UF23"/>
<comment type="caution">
    <text evidence="1">The sequence shown here is derived from an EMBL/GenBank/DDBJ whole genome shotgun (WGS) entry which is preliminary data.</text>
</comment>
<reference evidence="1" key="1">
    <citation type="submission" date="2023-06" db="EMBL/GenBank/DDBJ databases">
        <authorList>
            <person name="Kurt Z."/>
        </authorList>
    </citation>
    <scope>NUCLEOTIDE SEQUENCE</scope>
</reference>
<evidence type="ECO:0000313" key="1">
    <source>
        <dbReference type="EMBL" id="CAI9938368.1"/>
    </source>
</evidence>
<dbReference type="Proteomes" id="UP001642409">
    <property type="component" value="Unassembled WGS sequence"/>
</dbReference>
<protein>
    <submittedName>
        <fullName evidence="2">Hypothetical_protein</fullName>
    </submittedName>
</protein>
<gene>
    <name evidence="2" type="ORF">HINF_LOCUS11507</name>
    <name evidence="1" type="ORF">HINF_LOCUS26013</name>
</gene>
<evidence type="ECO:0000313" key="2">
    <source>
        <dbReference type="EMBL" id="CAL5990675.1"/>
    </source>
</evidence>
<keyword evidence="3" id="KW-1185">Reference proteome</keyword>
<sequence>MYSCRQKLYDRGCVGFFQMDKEFNGDVIIHIYGHNEVRVIAERSLILEILKDAQLKVTEWQLKVFLIRKLVIMAQQYFHSLTNHFNIVIMQYFRRSISQYSQMQIRKVVQLKIFEQY</sequence>
<name>A0AA86UF23_9EUKA</name>
<dbReference type="EMBL" id="CATOUU010000654">
    <property type="protein sequence ID" value="CAI9938368.1"/>
    <property type="molecule type" value="Genomic_DNA"/>
</dbReference>
<accession>A0AA86UF23</accession>